<dbReference type="InterPro" id="IPR012910">
    <property type="entry name" value="Plug_dom"/>
</dbReference>
<comment type="similarity">
    <text evidence="11 12">Belongs to the TonB-dependent receptor family.</text>
</comment>
<evidence type="ECO:0000256" key="11">
    <source>
        <dbReference type="PROSITE-ProRule" id="PRU01360"/>
    </source>
</evidence>
<gene>
    <name evidence="16" type="ORF">OR37_00321</name>
</gene>
<evidence type="ECO:0000256" key="5">
    <source>
        <dbReference type="ARBA" id="ARBA00022692"/>
    </source>
</evidence>
<dbReference type="InterPro" id="IPR000531">
    <property type="entry name" value="Beta-barrel_TonB"/>
</dbReference>
<dbReference type="Pfam" id="PF00593">
    <property type="entry name" value="TonB_dep_Rec_b-barrel"/>
    <property type="match status" value="1"/>
</dbReference>
<dbReference type="EMBL" id="APMP01000001">
    <property type="protein sequence ID" value="ENZ83814.1"/>
    <property type="molecule type" value="Genomic_DNA"/>
</dbReference>
<dbReference type="InterPro" id="IPR039426">
    <property type="entry name" value="TonB-dep_rcpt-like"/>
</dbReference>
<dbReference type="PANTHER" id="PTHR32552:SF81">
    <property type="entry name" value="TONB-DEPENDENT OUTER MEMBRANE RECEPTOR"/>
    <property type="match status" value="1"/>
</dbReference>
<proteinExistence type="inferred from homology"/>
<dbReference type="AlphaFoldDB" id="R0EPQ5"/>
<comment type="caution">
    <text evidence="16">The sequence shown here is derived from an EMBL/GenBank/DDBJ whole genome shotgun (WGS) entry which is preliminary data.</text>
</comment>
<dbReference type="STRING" id="1292034.OR37_00321"/>
<evidence type="ECO:0000256" key="4">
    <source>
        <dbReference type="ARBA" id="ARBA00022496"/>
    </source>
</evidence>
<dbReference type="Gene3D" id="3.55.50.30">
    <property type="match status" value="1"/>
</dbReference>
<keyword evidence="5 11" id="KW-0812">Transmembrane</keyword>
<evidence type="ECO:0000259" key="15">
    <source>
        <dbReference type="SMART" id="SM00965"/>
    </source>
</evidence>
<keyword evidence="9 11" id="KW-0472">Membrane</keyword>
<accession>R0EPQ5</accession>
<dbReference type="PANTHER" id="PTHR32552">
    <property type="entry name" value="FERRICHROME IRON RECEPTOR-RELATED"/>
    <property type="match status" value="1"/>
</dbReference>
<evidence type="ECO:0000256" key="6">
    <source>
        <dbReference type="ARBA" id="ARBA00023004"/>
    </source>
</evidence>
<evidence type="ECO:0000256" key="1">
    <source>
        <dbReference type="ARBA" id="ARBA00004571"/>
    </source>
</evidence>
<keyword evidence="17" id="KW-1185">Reference proteome</keyword>
<dbReference type="InterPro" id="IPR011662">
    <property type="entry name" value="Secretin/TonB_short_N"/>
</dbReference>
<evidence type="ECO:0000256" key="12">
    <source>
        <dbReference type="RuleBase" id="RU003357"/>
    </source>
</evidence>
<evidence type="ECO:0000256" key="14">
    <source>
        <dbReference type="SAM" id="SignalP"/>
    </source>
</evidence>
<keyword evidence="10 11" id="KW-0998">Cell outer membrane</keyword>
<feature type="domain" description="Secretin/TonB short N-terminal" evidence="15">
    <location>
        <begin position="58"/>
        <end position="108"/>
    </location>
</feature>
<evidence type="ECO:0000313" key="16">
    <source>
        <dbReference type="EMBL" id="ENZ83814.1"/>
    </source>
</evidence>
<protein>
    <recommendedName>
        <fullName evidence="15">Secretin/TonB short N-terminal domain-containing protein</fullName>
    </recommendedName>
</protein>
<feature type="chain" id="PRO_5004340683" description="Secretin/TonB short N-terminal domain-containing protein" evidence="14">
    <location>
        <begin position="30"/>
        <end position="813"/>
    </location>
</feature>
<keyword evidence="8 12" id="KW-0798">TonB box</keyword>
<dbReference type="GO" id="GO:0006826">
    <property type="term" value="P:iron ion transport"/>
    <property type="evidence" value="ECO:0007669"/>
    <property type="project" value="UniProtKB-KW"/>
</dbReference>
<evidence type="ECO:0000256" key="7">
    <source>
        <dbReference type="ARBA" id="ARBA00023065"/>
    </source>
</evidence>
<dbReference type="PROSITE" id="PS52016">
    <property type="entry name" value="TONB_DEPENDENT_REC_3"/>
    <property type="match status" value="1"/>
</dbReference>
<dbReference type="PATRIC" id="fig|1292034.3.peg.318"/>
<evidence type="ECO:0000256" key="13">
    <source>
        <dbReference type="SAM" id="MobiDB-lite"/>
    </source>
</evidence>
<evidence type="ECO:0000256" key="10">
    <source>
        <dbReference type="ARBA" id="ARBA00023237"/>
    </source>
</evidence>
<name>R0EPQ5_CAUVI</name>
<keyword evidence="3 11" id="KW-1134">Transmembrane beta strand</keyword>
<evidence type="ECO:0000313" key="17">
    <source>
        <dbReference type="Proteomes" id="UP000013063"/>
    </source>
</evidence>
<dbReference type="GO" id="GO:0009279">
    <property type="term" value="C:cell outer membrane"/>
    <property type="evidence" value="ECO:0007669"/>
    <property type="project" value="UniProtKB-SubCell"/>
</dbReference>
<evidence type="ECO:0000256" key="9">
    <source>
        <dbReference type="ARBA" id="ARBA00023136"/>
    </source>
</evidence>
<feature type="compositionally biased region" description="Pro residues" evidence="13">
    <location>
        <begin position="110"/>
        <end position="128"/>
    </location>
</feature>
<evidence type="ECO:0000256" key="8">
    <source>
        <dbReference type="ARBA" id="ARBA00023077"/>
    </source>
</evidence>
<dbReference type="SUPFAM" id="SSF56935">
    <property type="entry name" value="Porins"/>
    <property type="match status" value="1"/>
</dbReference>
<sequence precursor="true">MGSGRKNESRRVWPAATVAASLVASVAHAGASTPSVRLRIAAKPVRAALIDFALQADLSLGGDLDLCVGEAPALAGRMPIDTALKKLLAHSGCGYVQPDIRTIVVRKAEPPPPRVSHPTPRVAPPSPSDSPTSLAIGEIVITAQRYPNLPGRTPYGISVVSGETIDREGVASMSDLSGQVAGMTVTNLGPGRDKILLRGLSDGAFTGQTQSMVALYLDDVPITYNAPDPNLRLADIDRVEVMRGPQGTLYGGGSLGGVLRIATRQPDLDGFDAMAMVGLSQTAHGGIGTELESMVNLPLLPGRLALRTVAYRDSQDGYINNPALGLSHINGSQREGFRAALSAALSSEWVATFNVTDQSIHNDDTQYAIRRLGRRVRDNLVREPHDNDFDRESLTLNGEGDWGRLTASIAKLAHHFDSRYDASTATALYGLPSGPAALDEAKSIDLTIAEATYTTPQDRRWRALLGVFASTGSTKLRTALGSYPLVGDPAYAEARKDKINETAVYGELTFDITSRLAATAGLRWFDYRFDTLSVVTQAAGQRLFDGSDDAEGVSPKVLLSYRARPNVLVYAQAAEGYRPGGYNTAGRLGQIFDQPRTPHRRYEPDELWNYEIGAKARWWGDRLQTRLALFYATWNAVQSDQYLSDGTAYTANIGNGENRGVEAEGAWRVNSHLDLRAATILNDPEINRPNATFGSRRKAGLPGVSRVAASTGFDYHRDVAQDRVLRVQGQFSYVGNSYITFDANKMHKMGKFLAVRAGAAWETPSWTLTATIDNPLGGYANSFSFGNPFLILRDRVVTPPRPRTIAVRLSSRF</sequence>
<comment type="subcellular location">
    <subcellularLocation>
        <location evidence="1 11">Cell outer membrane</location>
        <topology evidence="1 11">Multi-pass membrane protein</topology>
    </subcellularLocation>
</comment>
<dbReference type="SMART" id="SM00965">
    <property type="entry name" value="STN"/>
    <property type="match status" value="1"/>
</dbReference>
<dbReference type="Proteomes" id="UP000013063">
    <property type="component" value="Unassembled WGS sequence"/>
</dbReference>
<dbReference type="InterPro" id="IPR036942">
    <property type="entry name" value="Beta-barrel_TonB_sf"/>
</dbReference>
<keyword evidence="7" id="KW-0406">Ion transport</keyword>
<feature type="region of interest" description="Disordered" evidence="13">
    <location>
        <begin position="109"/>
        <end position="131"/>
    </location>
</feature>
<dbReference type="Gene3D" id="2.40.170.20">
    <property type="entry name" value="TonB-dependent receptor, beta-barrel domain"/>
    <property type="match status" value="1"/>
</dbReference>
<keyword evidence="14" id="KW-0732">Signal</keyword>
<dbReference type="Pfam" id="PF07715">
    <property type="entry name" value="Plug"/>
    <property type="match status" value="1"/>
</dbReference>
<dbReference type="eggNOG" id="COG4771">
    <property type="taxonomic scope" value="Bacteria"/>
</dbReference>
<evidence type="ECO:0000256" key="3">
    <source>
        <dbReference type="ARBA" id="ARBA00022452"/>
    </source>
</evidence>
<evidence type="ECO:0000256" key="2">
    <source>
        <dbReference type="ARBA" id="ARBA00022448"/>
    </source>
</evidence>
<organism evidence="16 17">
    <name type="scientific">Caulobacter vibrioides OR37</name>
    <dbReference type="NCBI Taxonomy" id="1292034"/>
    <lineage>
        <taxon>Bacteria</taxon>
        <taxon>Pseudomonadati</taxon>
        <taxon>Pseudomonadota</taxon>
        <taxon>Alphaproteobacteria</taxon>
        <taxon>Caulobacterales</taxon>
        <taxon>Caulobacteraceae</taxon>
        <taxon>Caulobacter</taxon>
    </lineage>
</organism>
<keyword evidence="2 11" id="KW-0813">Transport</keyword>
<feature type="signal peptide" evidence="14">
    <location>
        <begin position="1"/>
        <end position="29"/>
    </location>
</feature>
<keyword evidence="4" id="KW-0410">Iron transport</keyword>
<reference evidence="16 17" key="1">
    <citation type="journal article" date="2013" name="Genome Announc.">
        <title>Draft Genome Sequence for Caulobacter sp. Strain OR37, a Bacterium Tolerant to Heavy Metals.</title>
        <authorList>
            <person name="Utturkar S.M."/>
            <person name="Bollmann A."/>
            <person name="Brzoska R.M."/>
            <person name="Klingeman D.M."/>
            <person name="Epstein S.E."/>
            <person name="Palumbo A.V."/>
            <person name="Brown S.D."/>
        </authorList>
    </citation>
    <scope>NUCLEOTIDE SEQUENCE [LARGE SCALE GENOMIC DNA]</scope>
    <source>
        <strain evidence="16 17">OR37</strain>
    </source>
</reference>
<keyword evidence="6" id="KW-0408">Iron</keyword>